<dbReference type="AlphaFoldDB" id="A0A0V8HQF4"/>
<organism evidence="1 2">
    <name type="scientific">[Bacillus] enclensis</name>
    <dbReference type="NCBI Taxonomy" id="1402860"/>
    <lineage>
        <taxon>Bacteria</taxon>
        <taxon>Bacillati</taxon>
        <taxon>Bacillota</taxon>
        <taxon>Bacilli</taxon>
        <taxon>Bacillales</taxon>
        <taxon>Bacillaceae</taxon>
        <taxon>Rossellomorea</taxon>
    </lineage>
</organism>
<proteinExistence type="predicted"/>
<name>A0A0V8HQF4_9BACI</name>
<reference evidence="2" key="1">
    <citation type="submission" date="2016-08" db="EMBL/GenBank/DDBJ databases">
        <authorList>
            <person name="Varghese N."/>
            <person name="Submissions Spin"/>
        </authorList>
    </citation>
    <scope>NUCLEOTIDE SEQUENCE [LARGE SCALE GENOMIC DNA]</scope>
    <source>
        <strain evidence="2">SGD-1123</strain>
    </source>
</reference>
<dbReference type="EMBL" id="FMAU01000001">
    <property type="protein sequence ID" value="SCB73238.1"/>
    <property type="molecule type" value="Genomic_DNA"/>
</dbReference>
<protein>
    <recommendedName>
        <fullName evidence="3">DUF4003 domain-containing protein</fullName>
    </recommendedName>
</protein>
<accession>A0A0V8HQF4</accession>
<dbReference type="InterPro" id="IPR025062">
    <property type="entry name" value="DUF4003"/>
</dbReference>
<sequence>MNKIETYKDIYAGAKKKLSWKVTDQRSVMLIASLYVTENLEFDGDRLEAMADFIKKKVGFFTTLHSHQRYLFAAMLITRFQDPKTAFQSFISTYKALVDEGFSMGAYTYISAMVLISAENTDGETSSRAMEVYKKMRKKHFFLTGQSDYPLAMLLAQRTKDTDLLIDHIEYFYDKLNLSGFNKGNDLQTMSHILSLVEDEDPDDLVTRCTEIFDCLKEEGIRPKSMFYPQVAMLAFLKNGKDQISELKEIRESLNEKIRWQKDMNFMMAVNLHLSNQIDNSSLLQMNLSTTIEALIQAQQSATIAAIGGATAATHNGS</sequence>
<gene>
    <name evidence="1" type="ORF">GA0061094_0133</name>
</gene>
<dbReference type="Pfam" id="PF13170">
    <property type="entry name" value="DUF4003"/>
    <property type="match status" value="1"/>
</dbReference>
<evidence type="ECO:0000313" key="2">
    <source>
        <dbReference type="Proteomes" id="UP000181997"/>
    </source>
</evidence>
<evidence type="ECO:0008006" key="3">
    <source>
        <dbReference type="Google" id="ProtNLM"/>
    </source>
</evidence>
<dbReference type="Proteomes" id="UP000181997">
    <property type="component" value="Unassembled WGS sequence"/>
</dbReference>
<dbReference type="RefSeq" id="WP_058297074.1">
    <property type="nucleotide sequence ID" value="NZ_FMAU01000001.1"/>
</dbReference>
<evidence type="ECO:0000313" key="1">
    <source>
        <dbReference type="EMBL" id="SCB73238.1"/>
    </source>
</evidence>
<keyword evidence="2" id="KW-1185">Reference proteome</keyword>